<sequence length="105" mass="11403">MQAGRLNRRCVIQAPGTAQDELGQPIPGWTDVATVWADIRMKSGLEAIKAGAPVSVVAASIRIRYREDVNAGMRVVHNLVAYEIKAVMPDVSGRKFLDLACEVVN</sequence>
<dbReference type="InterPro" id="IPR038666">
    <property type="entry name" value="SSP1_head-tail_sf"/>
</dbReference>
<dbReference type="InterPro" id="IPR008767">
    <property type="entry name" value="Phage_SPP1_head-tail_adaptor"/>
</dbReference>
<gene>
    <name evidence="1" type="ORF">CBY09_08260</name>
</gene>
<evidence type="ECO:0000313" key="2">
    <source>
        <dbReference type="Proteomes" id="UP000215441"/>
    </source>
</evidence>
<dbReference type="NCBIfam" id="TIGR01563">
    <property type="entry name" value="gp16_SPP1"/>
    <property type="match status" value="1"/>
</dbReference>
<protein>
    <submittedName>
        <fullName evidence="1">Head-tail adaptor protein</fullName>
    </submittedName>
</protein>
<evidence type="ECO:0000313" key="1">
    <source>
        <dbReference type="EMBL" id="OYD50714.1"/>
    </source>
</evidence>
<accession>A0A235ENV0</accession>
<dbReference type="EMBL" id="NOIG01000005">
    <property type="protein sequence ID" value="OYD50714.1"/>
    <property type="molecule type" value="Genomic_DNA"/>
</dbReference>
<reference evidence="1 2" key="1">
    <citation type="submission" date="2017-07" db="EMBL/GenBank/DDBJ databases">
        <title>Acidovorax KNDSW TSA 6 genome sequence and assembly.</title>
        <authorList>
            <person name="Mayilraj S."/>
        </authorList>
    </citation>
    <scope>NUCLEOTIDE SEQUENCE [LARGE SCALE GENOMIC DNA]</scope>
    <source>
        <strain evidence="1 2">KNDSW-TSA6</strain>
    </source>
</reference>
<dbReference type="Proteomes" id="UP000215441">
    <property type="component" value="Unassembled WGS sequence"/>
</dbReference>
<comment type="caution">
    <text evidence="1">The sequence shown here is derived from an EMBL/GenBank/DDBJ whole genome shotgun (WGS) entry which is preliminary data.</text>
</comment>
<organism evidence="1 2">
    <name type="scientific">Acidovorax kalamii</name>
    <dbReference type="NCBI Taxonomy" id="2004485"/>
    <lineage>
        <taxon>Bacteria</taxon>
        <taxon>Pseudomonadati</taxon>
        <taxon>Pseudomonadota</taxon>
        <taxon>Betaproteobacteria</taxon>
        <taxon>Burkholderiales</taxon>
        <taxon>Comamonadaceae</taxon>
        <taxon>Acidovorax</taxon>
    </lineage>
</organism>
<name>A0A235ENV0_9BURK</name>
<dbReference type="OrthoDB" id="5460234at2"/>
<dbReference type="AlphaFoldDB" id="A0A235ENV0"/>
<dbReference type="Gene3D" id="2.40.10.270">
    <property type="entry name" value="Bacteriophage SPP1 head-tail adaptor protein"/>
    <property type="match status" value="1"/>
</dbReference>
<dbReference type="Pfam" id="PF05521">
    <property type="entry name" value="Phage_HCP"/>
    <property type="match status" value="1"/>
</dbReference>
<dbReference type="RefSeq" id="WP_094288354.1">
    <property type="nucleotide sequence ID" value="NZ_NOIG01000005.1"/>
</dbReference>
<keyword evidence="2" id="KW-1185">Reference proteome</keyword>
<proteinExistence type="predicted"/>